<comment type="caution">
    <text evidence="4">The sequence shown here is derived from an EMBL/GenBank/DDBJ whole genome shotgun (WGS) entry which is preliminary data.</text>
</comment>
<keyword evidence="1" id="KW-0805">Transcription regulation</keyword>
<dbReference type="Proteomes" id="UP000737171">
    <property type="component" value="Unassembled WGS sequence"/>
</dbReference>
<sequence>MNELPFTATAQLIAPRLSLASCVRAFVTRSTLGRPLLPPAQRLNRFPASPLCSITWFIDGATLLPDGEALPQIAFGGPRSRPFVSVNPGPVRAFMVMLFPQALHALTGLELAQHVDRFSAVDTVFDARWVALSQQVLAAPEDAARVDLIEHFLQPQWQAARERGDAPGGLLADWVHALGVRAAAAAGSARGRERRIKAAAGQPMRTLRRLMRAEQSFLDARNRLVDGSLSWADLAAQRGYADQAHLCREVRSITGLSPTELARRARDDESFWVYRLWS</sequence>
<accession>A0ABX2ENL7</accession>
<dbReference type="SMART" id="SM00342">
    <property type="entry name" value="HTH_ARAC"/>
    <property type="match status" value="1"/>
</dbReference>
<dbReference type="Pfam" id="PF12833">
    <property type="entry name" value="HTH_18"/>
    <property type="match status" value="1"/>
</dbReference>
<dbReference type="Gene3D" id="1.10.10.60">
    <property type="entry name" value="Homeodomain-like"/>
    <property type="match status" value="1"/>
</dbReference>
<organism evidence="4 5">
    <name type="scientific">Pseudaquabacterium terrae</name>
    <dbReference type="NCBI Taxonomy" id="2732868"/>
    <lineage>
        <taxon>Bacteria</taxon>
        <taxon>Pseudomonadati</taxon>
        <taxon>Pseudomonadota</taxon>
        <taxon>Betaproteobacteria</taxon>
        <taxon>Burkholderiales</taxon>
        <taxon>Sphaerotilaceae</taxon>
        <taxon>Pseudaquabacterium</taxon>
    </lineage>
</organism>
<evidence type="ECO:0000256" key="2">
    <source>
        <dbReference type="ARBA" id="ARBA00023163"/>
    </source>
</evidence>
<keyword evidence="5" id="KW-1185">Reference proteome</keyword>
<name>A0ABX2ENL7_9BURK</name>
<protein>
    <submittedName>
        <fullName evidence="4">AraC family transcriptional regulator</fullName>
    </submittedName>
</protein>
<evidence type="ECO:0000256" key="1">
    <source>
        <dbReference type="ARBA" id="ARBA00023015"/>
    </source>
</evidence>
<feature type="domain" description="HTH araC/xylS-type" evidence="3">
    <location>
        <begin position="220"/>
        <end position="264"/>
    </location>
</feature>
<evidence type="ECO:0000313" key="5">
    <source>
        <dbReference type="Proteomes" id="UP000737171"/>
    </source>
</evidence>
<dbReference type="SUPFAM" id="SSF46689">
    <property type="entry name" value="Homeodomain-like"/>
    <property type="match status" value="1"/>
</dbReference>
<dbReference type="InterPro" id="IPR009057">
    <property type="entry name" value="Homeodomain-like_sf"/>
</dbReference>
<dbReference type="PROSITE" id="PS01124">
    <property type="entry name" value="HTH_ARAC_FAMILY_2"/>
    <property type="match status" value="1"/>
</dbReference>
<dbReference type="RefSeq" id="WP_173128804.1">
    <property type="nucleotide sequence ID" value="NZ_JABRWJ010000008.1"/>
</dbReference>
<reference evidence="4 5" key="1">
    <citation type="submission" date="2020-05" db="EMBL/GenBank/DDBJ databases">
        <title>Aquincola sp. isolate from soil.</title>
        <authorList>
            <person name="Han J."/>
            <person name="Kim D.-U."/>
        </authorList>
    </citation>
    <scope>NUCLEOTIDE SEQUENCE [LARGE SCALE GENOMIC DNA]</scope>
    <source>
        <strain evidence="4 5">S2</strain>
    </source>
</reference>
<dbReference type="EMBL" id="JABRWJ010000008">
    <property type="protein sequence ID" value="NRF70223.1"/>
    <property type="molecule type" value="Genomic_DNA"/>
</dbReference>
<evidence type="ECO:0000259" key="3">
    <source>
        <dbReference type="PROSITE" id="PS01124"/>
    </source>
</evidence>
<dbReference type="InterPro" id="IPR018060">
    <property type="entry name" value="HTH_AraC"/>
</dbReference>
<proteinExistence type="predicted"/>
<gene>
    <name evidence="4" type="ORF">HLB44_24760</name>
</gene>
<evidence type="ECO:0000313" key="4">
    <source>
        <dbReference type="EMBL" id="NRF70223.1"/>
    </source>
</evidence>
<keyword evidence="2" id="KW-0804">Transcription</keyword>